<dbReference type="OrthoDB" id="1470350at2759"/>
<dbReference type="InterPro" id="IPR036396">
    <property type="entry name" value="Cyt_P450_sf"/>
</dbReference>
<dbReference type="EMBL" id="JABWDY010038044">
    <property type="protein sequence ID" value="KAF5179983.1"/>
    <property type="molecule type" value="Genomic_DNA"/>
</dbReference>
<dbReference type="PANTHER" id="PTHR47955">
    <property type="entry name" value="CYTOCHROME P450 FAMILY 71 PROTEIN"/>
    <property type="match status" value="1"/>
</dbReference>
<sequence length="205" mass="23473">MGDLIPSLAWVNCLNGINSRVEKNFRDMDNFLCEVVEEHVKKQTRINGDGSDENEEEDLVEVMLGIEKDTTTGIPLTRDNTKAIILDMVFAGTDSSSVTLEWAMSELIRHPNIMEEVQKEEYYKPLNQDEEWKVRPCMFRNLKTVEIQDYGGSDNELTFIEIILKNALLLENITISPTTALSTGRLKKLTEFVRKHNIHLEVSQV</sequence>
<dbReference type="Pfam" id="PF00067">
    <property type="entry name" value="p450"/>
    <property type="match status" value="1"/>
</dbReference>
<dbReference type="GO" id="GO:0005506">
    <property type="term" value="F:iron ion binding"/>
    <property type="evidence" value="ECO:0007669"/>
    <property type="project" value="InterPro"/>
</dbReference>
<dbReference type="GO" id="GO:0020037">
    <property type="term" value="F:heme binding"/>
    <property type="evidence" value="ECO:0007669"/>
    <property type="project" value="InterPro"/>
</dbReference>
<dbReference type="Pfam" id="PF08387">
    <property type="entry name" value="FBD"/>
    <property type="match status" value="1"/>
</dbReference>
<evidence type="ECO:0000313" key="6">
    <source>
        <dbReference type="Proteomes" id="UP000554482"/>
    </source>
</evidence>
<protein>
    <submittedName>
        <fullName evidence="5">Cytochrome p450</fullName>
    </submittedName>
</protein>
<dbReference type="GO" id="GO:0004497">
    <property type="term" value="F:monooxygenase activity"/>
    <property type="evidence" value="ECO:0007669"/>
    <property type="project" value="InterPro"/>
</dbReference>
<dbReference type="Proteomes" id="UP000554482">
    <property type="component" value="Unassembled WGS sequence"/>
</dbReference>
<comment type="caution">
    <text evidence="5">The sequence shown here is derived from an EMBL/GenBank/DDBJ whole genome shotgun (WGS) entry which is preliminary data.</text>
</comment>
<gene>
    <name evidence="5" type="ORF">FRX31_030430</name>
</gene>
<feature type="domain" description="FBD" evidence="4">
    <location>
        <begin position="136"/>
        <end position="201"/>
    </location>
</feature>
<dbReference type="AlphaFoldDB" id="A0A7J6V4Z5"/>
<dbReference type="InterPro" id="IPR006566">
    <property type="entry name" value="FBD"/>
</dbReference>
<evidence type="ECO:0000313" key="5">
    <source>
        <dbReference type="EMBL" id="KAF5179983.1"/>
    </source>
</evidence>
<evidence type="ECO:0000256" key="3">
    <source>
        <dbReference type="ARBA" id="ARBA00023004"/>
    </source>
</evidence>
<dbReference type="GO" id="GO:0044550">
    <property type="term" value="P:secondary metabolite biosynthetic process"/>
    <property type="evidence" value="ECO:0007669"/>
    <property type="project" value="UniProtKB-ARBA"/>
</dbReference>
<dbReference type="GO" id="GO:0016705">
    <property type="term" value="F:oxidoreductase activity, acting on paired donors, with incorporation or reduction of molecular oxygen"/>
    <property type="evidence" value="ECO:0007669"/>
    <property type="project" value="InterPro"/>
</dbReference>
<keyword evidence="6" id="KW-1185">Reference proteome</keyword>
<comment type="similarity">
    <text evidence="1">Belongs to the cytochrome P450 family.</text>
</comment>
<organism evidence="5 6">
    <name type="scientific">Thalictrum thalictroides</name>
    <name type="common">Rue-anemone</name>
    <name type="synonym">Anemone thalictroides</name>
    <dbReference type="NCBI Taxonomy" id="46969"/>
    <lineage>
        <taxon>Eukaryota</taxon>
        <taxon>Viridiplantae</taxon>
        <taxon>Streptophyta</taxon>
        <taxon>Embryophyta</taxon>
        <taxon>Tracheophyta</taxon>
        <taxon>Spermatophyta</taxon>
        <taxon>Magnoliopsida</taxon>
        <taxon>Ranunculales</taxon>
        <taxon>Ranunculaceae</taxon>
        <taxon>Thalictroideae</taxon>
        <taxon>Thalictrum</taxon>
    </lineage>
</organism>
<evidence type="ECO:0000259" key="4">
    <source>
        <dbReference type="SMART" id="SM00579"/>
    </source>
</evidence>
<keyword evidence="3" id="KW-0408">Iron</keyword>
<accession>A0A7J6V4Z5</accession>
<dbReference type="SUPFAM" id="SSF48264">
    <property type="entry name" value="Cytochrome P450"/>
    <property type="match status" value="1"/>
</dbReference>
<proteinExistence type="inferred from homology"/>
<dbReference type="InterPro" id="IPR002401">
    <property type="entry name" value="Cyt_P450_E_grp-I"/>
</dbReference>
<dbReference type="Gene3D" id="1.10.630.10">
    <property type="entry name" value="Cytochrome P450"/>
    <property type="match status" value="1"/>
</dbReference>
<dbReference type="PRINTS" id="PR00463">
    <property type="entry name" value="EP450I"/>
</dbReference>
<name>A0A7J6V4Z5_THATH</name>
<reference evidence="5 6" key="1">
    <citation type="submission" date="2020-06" db="EMBL/GenBank/DDBJ databases">
        <title>Transcriptomic and genomic resources for Thalictrum thalictroides and T. hernandezii: Facilitating candidate gene discovery in an emerging model plant lineage.</title>
        <authorList>
            <person name="Arias T."/>
            <person name="Riano-Pachon D.M."/>
            <person name="Di Stilio V.S."/>
        </authorList>
    </citation>
    <scope>NUCLEOTIDE SEQUENCE [LARGE SCALE GENOMIC DNA]</scope>
    <source>
        <strain evidence="6">cv. WT478/WT964</strain>
        <tissue evidence="5">Leaves</tissue>
    </source>
</reference>
<dbReference type="SMART" id="SM00579">
    <property type="entry name" value="FBD"/>
    <property type="match status" value="1"/>
</dbReference>
<dbReference type="InterPro" id="IPR001128">
    <property type="entry name" value="Cyt_P450"/>
</dbReference>
<evidence type="ECO:0000256" key="1">
    <source>
        <dbReference type="ARBA" id="ARBA00010617"/>
    </source>
</evidence>
<keyword evidence="2" id="KW-0479">Metal-binding</keyword>
<evidence type="ECO:0000256" key="2">
    <source>
        <dbReference type="ARBA" id="ARBA00022723"/>
    </source>
</evidence>